<evidence type="ECO:0000313" key="4">
    <source>
        <dbReference type="EMBL" id="PPJ26792.1"/>
    </source>
</evidence>
<dbReference type="Pfam" id="PF26059">
    <property type="entry name" value="DUF8020"/>
    <property type="match status" value="1"/>
</dbReference>
<accession>A0A2S6A472</accession>
<evidence type="ECO:0000313" key="5">
    <source>
        <dbReference type="Proteomes" id="UP000238356"/>
    </source>
</evidence>
<feature type="transmembrane region" description="Helical" evidence="1">
    <location>
        <begin position="138"/>
        <end position="158"/>
    </location>
</feature>
<evidence type="ECO:0000256" key="1">
    <source>
        <dbReference type="SAM" id="Phobius"/>
    </source>
</evidence>
<feature type="transmembrane region" description="Helical" evidence="1">
    <location>
        <begin position="165"/>
        <end position="192"/>
    </location>
</feature>
<feature type="domain" description="DUF8020" evidence="3">
    <location>
        <begin position="31"/>
        <end position="103"/>
    </location>
</feature>
<evidence type="ECO:0000256" key="2">
    <source>
        <dbReference type="SAM" id="SignalP"/>
    </source>
</evidence>
<dbReference type="AlphaFoldDB" id="A0A2S6A472"/>
<keyword evidence="1" id="KW-0812">Transmembrane</keyword>
<name>A0A2S6A472_9NOCA</name>
<feature type="signal peptide" evidence="2">
    <location>
        <begin position="1"/>
        <end position="24"/>
    </location>
</feature>
<dbReference type="InterPro" id="IPR058333">
    <property type="entry name" value="DUF8020"/>
</dbReference>
<keyword evidence="2" id="KW-0732">Signal</keyword>
<keyword evidence="5" id="KW-1185">Reference proteome</keyword>
<comment type="caution">
    <text evidence="4">The sequence shown here is derived from an EMBL/GenBank/DDBJ whole genome shotgun (WGS) entry which is preliminary data.</text>
</comment>
<dbReference type="EMBL" id="PSZD01000011">
    <property type="protein sequence ID" value="PPJ26792.1"/>
    <property type="molecule type" value="Genomic_DNA"/>
</dbReference>
<sequence>MKIRISTTVAICAATLAAAGTAAADPAPAVVAYRAASTDTGSVTVELTNGRFAVDPDGTAVTVRDDEDRVLDALPLAYAIGDQRMPIHARIGGDATTLTLTPETAGLRRDAPTPVASPLENQLAMNDLVNAVSIGTSVGALIGTAVGAVLGIGLGIALAGASCAVLSVGCVVAVLPIVSLAGAAGGVAGLVLGGGPATAAGLYRYVTTLLAPPGTSEYAPDLRGRPGVPDTGR</sequence>
<organism evidence="4 5">
    <name type="scientific">Nocardia nova</name>
    <dbReference type="NCBI Taxonomy" id="37330"/>
    <lineage>
        <taxon>Bacteria</taxon>
        <taxon>Bacillati</taxon>
        <taxon>Actinomycetota</taxon>
        <taxon>Actinomycetes</taxon>
        <taxon>Mycobacteriales</taxon>
        <taxon>Nocardiaceae</taxon>
        <taxon>Nocardia</taxon>
    </lineage>
</organism>
<proteinExistence type="predicted"/>
<reference evidence="4 5" key="1">
    <citation type="submission" date="2018-02" db="EMBL/GenBank/DDBJ databases">
        <title>8 Nocardia nova and 1 Nocardia cyriacigeorgica strain used for evolution to TMP-SMX.</title>
        <authorList>
            <person name="Mehta H."/>
            <person name="Weng J."/>
            <person name="Shamoo Y."/>
        </authorList>
    </citation>
    <scope>NUCLEOTIDE SEQUENCE [LARGE SCALE GENOMIC DNA]</scope>
    <source>
        <strain evidence="4 5">BAA2227</strain>
    </source>
</reference>
<keyword evidence="1" id="KW-0472">Membrane</keyword>
<gene>
    <name evidence="4" type="ORF">C5F51_19190</name>
</gene>
<dbReference type="Proteomes" id="UP000238356">
    <property type="component" value="Unassembled WGS sequence"/>
</dbReference>
<dbReference type="RefSeq" id="WP_104363700.1">
    <property type="nucleotide sequence ID" value="NZ_PSZD01000011.1"/>
</dbReference>
<keyword evidence="1" id="KW-1133">Transmembrane helix</keyword>
<feature type="chain" id="PRO_5015418515" description="DUF8020 domain-containing protein" evidence="2">
    <location>
        <begin position="25"/>
        <end position="233"/>
    </location>
</feature>
<evidence type="ECO:0000259" key="3">
    <source>
        <dbReference type="Pfam" id="PF26059"/>
    </source>
</evidence>
<protein>
    <recommendedName>
        <fullName evidence="3">DUF8020 domain-containing protein</fullName>
    </recommendedName>
</protein>